<evidence type="ECO:0000313" key="2">
    <source>
        <dbReference type="Proteomes" id="UP001623559"/>
    </source>
</evidence>
<protein>
    <submittedName>
        <fullName evidence="1">Uncharacterized protein</fullName>
    </submittedName>
</protein>
<dbReference type="RefSeq" id="WP_406777991.1">
    <property type="nucleotide sequence ID" value="NZ_JBEWZG010000002.1"/>
</dbReference>
<proteinExistence type="predicted"/>
<dbReference type="Proteomes" id="UP001623559">
    <property type="component" value="Unassembled WGS sequence"/>
</dbReference>
<sequence>MKKVLLGILTCTTMILGTKGILRNKSANVGYVVASYVTTNAAAQATVAGAVSAVGPIAAARLGAQVGVRVGVIAAGPWGMLIGGAVGAL</sequence>
<gene>
    <name evidence="1" type="ORF">V7S74_06630</name>
</gene>
<dbReference type="EMBL" id="JBEWZG010000002">
    <property type="protein sequence ID" value="MFL0206414.1"/>
    <property type="molecule type" value="Genomic_DNA"/>
</dbReference>
<name>A0ABW8SVT0_9BACT</name>
<evidence type="ECO:0000313" key="1">
    <source>
        <dbReference type="EMBL" id="MFL0206414.1"/>
    </source>
</evidence>
<organism evidence="1 2">
    <name type="scientific">Aquirufa novilacunae</name>
    <dbReference type="NCBI Taxonomy" id="3139305"/>
    <lineage>
        <taxon>Bacteria</taxon>
        <taxon>Pseudomonadati</taxon>
        <taxon>Bacteroidota</taxon>
        <taxon>Cytophagia</taxon>
        <taxon>Cytophagales</taxon>
        <taxon>Flectobacillaceae</taxon>
        <taxon>Aquirufa</taxon>
    </lineage>
</organism>
<reference evidence="1 2" key="1">
    <citation type="submission" date="2024-07" db="EMBL/GenBank/DDBJ databases">
        <authorList>
            <person name="Pitt A."/>
            <person name="Hahn M.W."/>
        </authorList>
    </citation>
    <scope>NUCLEOTIDE SEQUENCE [LARGE SCALE GENOMIC DNA]</scope>
    <source>
        <strain evidence="1 2">2-AUSEE-184A6</strain>
    </source>
</reference>
<comment type="caution">
    <text evidence="1">The sequence shown here is derived from an EMBL/GenBank/DDBJ whole genome shotgun (WGS) entry which is preliminary data.</text>
</comment>
<accession>A0ABW8SVT0</accession>